<protein>
    <recommendedName>
        <fullName evidence="5">Dihydroneopterin triphosphate 2'-epimerase</fullName>
        <ecNumber evidence="4">5.1.99.7</ecNumber>
    </recommendedName>
    <alternativeName>
        <fullName evidence="6">D-erythro-7,8-dihydroneopterin triphosphate epimerase</fullName>
    </alternativeName>
</protein>
<dbReference type="GO" id="GO:0004150">
    <property type="term" value="F:dihydroneopterin aldolase activity"/>
    <property type="evidence" value="ECO:0007669"/>
    <property type="project" value="InterPro"/>
</dbReference>
<dbReference type="PANTHER" id="PTHR42844">
    <property type="entry name" value="DIHYDRONEOPTERIN ALDOLASE 1-RELATED"/>
    <property type="match status" value="1"/>
</dbReference>
<dbReference type="InterPro" id="IPR006156">
    <property type="entry name" value="Dihydroneopterin_aldolase"/>
</dbReference>
<dbReference type="EMBL" id="CP013187">
    <property type="protein sequence ID" value="ALO40567.1"/>
    <property type="molecule type" value="Genomic_DNA"/>
</dbReference>
<evidence type="ECO:0000259" key="7">
    <source>
        <dbReference type="SMART" id="SM00905"/>
    </source>
</evidence>
<dbReference type="GO" id="GO:0008719">
    <property type="term" value="F:dihydroneopterin triphosphate 2'-epimerase activity"/>
    <property type="evidence" value="ECO:0007669"/>
    <property type="project" value="UniProtKB-EC"/>
</dbReference>
<dbReference type="Pfam" id="PF02152">
    <property type="entry name" value="FolB"/>
    <property type="match status" value="1"/>
</dbReference>
<comment type="catalytic activity">
    <reaction evidence="3">
        <text>7,8-dihydroneopterin 3'-triphosphate = 7,8-dihydromonapterin 3'-triphosphate</text>
        <dbReference type="Rhea" id="RHEA:28346"/>
        <dbReference type="ChEBI" id="CHEBI:58462"/>
        <dbReference type="ChEBI" id="CHEBI:61186"/>
        <dbReference type="EC" id="5.1.99.7"/>
    </reaction>
</comment>
<evidence type="ECO:0000256" key="3">
    <source>
        <dbReference type="ARBA" id="ARBA00043806"/>
    </source>
</evidence>
<dbReference type="NCBIfam" id="TIGR00526">
    <property type="entry name" value="folB_dom"/>
    <property type="match status" value="1"/>
</dbReference>
<dbReference type="STRING" id="161398.PP2015_38"/>
<keyword evidence="9" id="KW-1185">Reference proteome</keyword>
<proteinExistence type="inferred from homology"/>
<evidence type="ECO:0000256" key="2">
    <source>
        <dbReference type="ARBA" id="ARBA00023235"/>
    </source>
</evidence>
<feature type="domain" description="Dihydroneopterin aldolase/epimerase" evidence="7">
    <location>
        <begin position="6"/>
        <end position="117"/>
    </location>
</feature>
<comment type="similarity">
    <text evidence="1">Belongs to the DHNA family.</text>
</comment>
<evidence type="ECO:0000256" key="4">
    <source>
        <dbReference type="ARBA" id="ARBA00044039"/>
    </source>
</evidence>
<dbReference type="InterPro" id="IPR043133">
    <property type="entry name" value="GTP-CH-I_C/QueF"/>
</dbReference>
<dbReference type="Gene3D" id="3.30.1130.10">
    <property type="match status" value="1"/>
</dbReference>
<dbReference type="EC" id="5.1.99.7" evidence="4"/>
<dbReference type="GO" id="GO:0005829">
    <property type="term" value="C:cytosol"/>
    <property type="evidence" value="ECO:0007669"/>
    <property type="project" value="TreeGrafter"/>
</dbReference>
<dbReference type="PANTHER" id="PTHR42844:SF10">
    <property type="entry name" value="DIHYDRONEOPTERIN TRIPHOSPHATE 2'-EPIMERASE"/>
    <property type="match status" value="1"/>
</dbReference>
<dbReference type="InterPro" id="IPR006157">
    <property type="entry name" value="FolB_dom"/>
</dbReference>
<accession>A0A0S2JWQ8</accession>
<dbReference type="Proteomes" id="UP000061457">
    <property type="component" value="Chromosome I"/>
</dbReference>
<dbReference type="SUPFAM" id="SSF55620">
    <property type="entry name" value="Tetrahydrobiopterin biosynthesis enzymes-like"/>
    <property type="match status" value="1"/>
</dbReference>
<dbReference type="NCBIfam" id="NF008418">
    <property type="entry name" value="PRK11245.1"/>
    <property type="match status" value="1"/>
</dbReference>
<gene>
    <name evidence="8" type="ORF">PP2015_38</name>
</gene>
<keyword evidence="2" id="KW-0413">Isomerase</keyword>
<evidence type="ECO:0000256" key="6">
    <source>
        <dbReference type="ARBA" id="ARBA00044306"/>
    </source>
</evidence>
<dbReference type="OrthoDB" id="1121389at2"/>
<dbReference type="PATRIC" id="fig|161398.10.peg.39"/>
<dbReference type="RefSeq" id="WP_058028328.1">
    <property type="nucleotide sequence ID" value="NZ_CP013187.1"/>
</dbReference>
<evidence type="ECO:0000256" key="1">
    <source>
        <dbReference type="ARBA" id="ARBA00005708"/>
    </source>
</evidence>
<dbReference type="SMART" id="SM00905">
    <property type="entry name" value="FolB"/>
    <property type="match status" value="1"/>
</dbReference>
<evidence type="ECO:0000313" key="9">
    <source>
        <dbReference type="Proteomes" id="UP000061457"/>
    </source>
</evidence>
<sequence length="120" mass="13813">MQNAIINITNLRLRTYIGFNQEEREKKQDVVLNIEIHYPADSACINGDIVEHALNYKTITKAVIKQVETGHFLLLEKLVADILEICHEHESVTYAKVRVDKPHALRFADSVSLTLDWRKS</sequence>
<name>A0A0S2JWQ8_9GAMM</name>
<evidence type="ECO:0000256" key="5">
    <source>
        <dbReference type="ARBA" id="ARBA00044197"/>
    </source>
</evidence>
<reference evidence="8 9" key="1">
    <citation type="submission" date="2015-11" db="EMBL/GenBank/DDBJ databases">
        <authorList>
            <person name="Zhang Y."/>
            <person name="Guo Z."/>
        </authorList>
    </citation>
    <scope>NUCLEOTIDE SEQUENCE [LARGE SCALE GENOMIC DNA]</scope>
    <source>
        <strain evidence="8 9">KCTC 12086</strain>
    </source>
</reference>
<dbReference type="KEGG" id="pphe:PP2015_38"/>
<dbReference type="AlphaFoldDB" id="A0A0S2JWQ8"/>
<dbReference type="GO" id="GO:0006760">
    <property type="term" value="P:folic acid-containing compound metabolic process"/>
    <property type="evidence" value="ECO:0007669"/>
    <property type="project" value="InterPro"/>
</dbReference>
<organism evidence="8 9">
    <name type="scientific">Pseudoalteromonas phenolica</name>
    <dbReference type="NCBI Taxonomy" id="161398"/>
    <lineage>
        <taxon>Bacteria</taxon>
        <taxon>Pseudomonadati</taxon>
        <taxon>Pseudomonadota</taxon>
        <taxon>Gammaproteobacteria</taxon>
        <taxon>Alteromonadales</taxon>
        <taxon>Pseudoalteromonadaceae</taxon>
        <taxon>Pseudoalteromonas</taxon>
    </lineage>
</organism>
<evidence type="ECO:0000313" key="8">
    <source>
        <dbReference type="EMBL" id="ALO40567.1"/>
    </source>
</evidence>